<protein>
    <submittedName>
        <fullName evidence="8">Glutathionylspermidine synthase family protein</fullName>
    </submittedName>
</protein>
<dbReference type="Pfam" id="PF03738">
    <property type="entry name" value="GSP_synth"/>
    <property type="match status" value="1"/>
</dbReference>
<gene>
    <name evidence="8" type="ORF">GVO57_13850</name>
</gene>
<dbReference type="InterPro" id="IPR016185">
    <property type="entry name" value="PreATP-grasp_dom_sf"/>
</dbReference>
<evidence type="ECO:0000256" key="2">
    <source>
        <dbReference type="ARBA" id="ARBA00022723"/>
    </source>
</evidence>
<keyword evidence="4" id="KW-0067">ATP-binding</keyword>
<keyword evidence="6" id="KW-0732">Signal</keyword>
<sequence>MPRHRSRRGSPAARRSGAAASASAAAASAAAAADPVDRIAIAPRPGWPQTVADQGLIWHSEADRPYWDESGCYRFTLAEIEMIEAATEDVYRLFLAAGERIAGDRALMARFGIPDWCMDAVAASWHDRPPALDHGRFDFGYDGISAPALFEFNCDTPTALLETAVIQWNWKEDVFPGHDQFNSLHERLIDAWRRVAGALPGGRLWFGHVADEAHEDTITTTYLRELAETAGIETLGVVIDDIGLDAAGRIVDGDDRLISAIFKLYPWEWIVAEPFGRDIVRHLPDTLWIEPIWKMIWSNKAILPVLWEMFPGHPNLLPAGFTAADAGPDHVIKPCLAREGANIALVEGGRLRAQAGGGYDGPCIYQQLYRLRDFGRGYPVLGCWVVGGEAAGMGIREDGLITGNTARFVPHIISG</sequence>
<evidence type="ECO:0000256" key="5">
    <source>
        <dbReference type="ARBA" id="ARBA00022842"/>
    </source>
</evidence>
<evidence type="ECO:0000256" key="1">
    <source>
        <dbReference type="ARBA" id="ARBA00022598"/>
    </source>
</evidence>
<dbReference type="EMBL" id="CP047895">
    <property type="protein sequence ID" value="QHL91681.1"/>
    <property type="molecule type" value="Genomic_DNA"/>
</dbReference>
<keyword evidence="1" id="KW-0436">Ligase</keyword>
<dbReference type="GO" id="GO:0016874">
    <property type="term" value="F:ligase activity"/>
    <property type="evidence" value="ECO:0007669"/>
    <property type="project" value="UniProtKB-KW"/>
</dbReference>
<feature type="chain" id="PRO_5031551707" evidence="6">
    <location>
        <begin position="33"/>
        <end position="415"/>
    </location>
</feature>
<dbReference type="GO" id="GO:0046872">
    <property type="term" value="F:metal ion binding"/>
    <property type="evidence" value="ECO:0007669"/>
    <property type="project" value="UniProtKB-KW"/>
</dbReference>
<evidence type="ECO:0000256" key="3">
    <source>
        <dbReference type="ARBA" id="ARBA00022741"/>
    </source>
</evidence>
<evidence type="ECO:0000256" key="4">
    <source>
        <dbReference type="ARBA" id="ARBA00022840"/>
    </source>
</evidence>
<evidence type="ECO:0000313" key="8">
    <source>
        <dbReference type="EMBL" id="QHL91681.1"/>
    </source>
</evidence>
<evidence type="ECO:0000259" key="7">
    <source>
        <dbReference type="Pfam" id="PF03738"/>
    </source>
</evidence>
<dbReference type="SUPFAM" id="SSF52440">
    <property type="entry name" value="PreATP-grasp domain"/>
    <property type="match status" value="1"/>
</dbReference>
<dbReference type="Gene3D" id="3.30.1490.330">
    <property type="match status" value="1"/>
</dbReference>
<organism evidence="8 9">
    <name type="scientific">Sphingomonas changnyeongensis</name>
    <dbReference type="NCBI Taxonomy" id="2698679"/>
    <lineage>
        <taxon>Bacteria</taxon>
        <taxon>Pseudomonadati</taxon>
        <taxon>Pseudomonadota</taxon>
        <taxon>Alphaproteobacteria</taxon>
        <taxon>Sphingomonadales</taxon>
        <taxon>Sphingomonadaceae</taxon>
        <taxon>Sphingomonas</taxon>
    </lineage>
</organism>
<dbReference type="GO" id="GO:0005524">
    <property type="term" value="F:ATP binding"/>
    <property type="evidence" value="ECO:0007669"/>
    <property type="project" value="UniProtKB-KW"/>
</dbReference>
<evidence type="ECO:0000313" key="9">
    <source>
        <dbReference type="Proteomes" id="UP000464468"/>
    </source>
</evidence>
<name>A0A7Z2S8R0_9SPHN</name>
<dbReference type="SUPFAM" id="SSF56059">
    <property type="entry name" value="Glutathione synthetase ATP-binding domain-like"/>
    <property type="match status" value="1"/>
</dbReference>
<feature type="signal peptide" evidence="6">
    <location>
        <begin position="1"/>
        <end position="32"/>
    </location>
</feature>
<feature type="domain" description="Glutathionylspermidine synthase pre-ATP-grasp-like" evidence="7">
    <location>
        <begin position="47"/>
        <end position="413"/>
    </location>
</feature>
<evidence type="ECO:0000256" key="6">
    <source>
        <dbReference type="SAM" id="SignalP"/>
    </source>
</evidence>
<keyword evidence="5" id="KW-0460">Magnesium</keyword>
<dbReference type="Proteomes" id="UP000464468">
    <property type="component" value="Chromosome"/>
</dbReference>
<proteinExistence type="predicted"/>
<dbReference type="KEGG" id="schy:GVO57_13850"/>
<keyword evidence="3" id="KW-0547">Nucleotide-binding</keyword>
<keyword evidence="2" id="KW-0479">Metal-binding</keyword>
<dbReference type="InterPro" id="IPR005494">
    <property type="entry name" value="GSPS_pre-ATP-grasp-like_dom"/>
</dbReference>
<keyword evidence="9" id="KW-1185">Reference proteome</keyword>
<reference evidence="8 9" key="1">
    <citation type="submission" date="2020-01" db="EMBL/GenBank/DDBJ databases">
        <title>Sphingomonas sp. C33 whole genome sequece.</title>
        <authorList>
            <person name="Park C."/>
        </authorList>
    </citation>
    <scope>NUCLEOTIDE SEQUENCE [LARGE SCALE GENOMIC DNA]</scope>
    <source>
        <strain evidence="8 9">C33</strain>
    </source>
</reference>
<accession>A0A7Z2S8R0</accession>
<dbReference type="AlphaFoldDB" id="A0A7Z2S8R0"/>